<protein>
    <submittedName>
        <fullName evidence="1">Uncharacterized protein</fullName>
    </submittedName>
</protein>
<organism evidence="1 2">
    <name type="scientific">Spirodela intermedia</name>
    <name type="common">Intermediate duckweed</name>
    <dbReference type="NCBI Taxonomy" id="51605"/>
    <lineage>
        <taxon>Eukaryota</taxon>
        <taxon>Viridiplantae</taxon>
        <taxon>Streptophyta</taxon>
        <taxon>Embryophyta</taxon>
        <taxon>Tracheophyta</taxon>
        <taxon>Spermatophyta</taxon>
        <taxon>Magnoliopsida</taxon>
        <taxon>Liliopsida</taxon>
        <taxon>Araceae</taxon>
        <taxon>Lemnoideae</taxon>
        <taxon>Spirodela</taxon>
    </lineage>
</organism>
<reference evidence="2" key="1">
    <citation type="journal article" date="2020" name="Sci. Rep.">
        <title>Chromosome-scale genome assembly for the duckweed Spirodela intermedia, integrating cytogenetic maps, PacBio and Oxford Nanopore libraries.</title>
        <authorList>
            <person name="Hoang P.T.N."/>
            <person name="Fiebig A."/>
            <person name="Novak P."/>
            <person name="Macas J."/>
            <person name="Cao H.X."/>
            <person name="Stepanenko A."/>
            <person name="Chen G."/>
            <person name="Borisjuk N."/>
            <person name="Scholz U."/>
            <person name="Schubert I."/>
        </authorList>
    </citation>
    <scope>NUCLEOTIDE SEQUENCE [LARGE SCALE GENOMIC DNA]</scope>
</reference>
<name>A0ABN7E7Z6_SPIIN</name>
<proteinExistence type="predicted"/>
<sequence length="532" mass="59147">MGASLIQPFRVTQPLPLIAIIELGTLMDLHMVDALAISGDEGRDSLRKASGSWQISFDPEIPTVVGDSPVYEIPFVELGLNTRYRPIVNQYREGKAKRTPGGEGDCSLGVDPKPSDLSMARMKKFNYGRQSMGANVRGQEGNNPDRQLRSQMTFYWHGRRAFCRPAKVYCEVCWSDKGSEKLPRRKPKSAPKVRQRCVADGKQVSRVLDVPVQAYEVIDTMLPRKATKLQLYKTNSKALERTREKELGKLKRDGVAVKRWLRLFNKNTALCKHESGRIGCDACPLLIEVPVNGGLPTRTNGVTMATLSPLGTQRNPMNLYCSFTLDFDKICVRNPDWGPCMVGSLTGAVSSQRVTEECEAGAKAGHSDPVVLYGRAIAQRIKEFISTGEFGYGCSPFKVVRELGLKRRETVWSLSADRSGRTSGGPVIMPMRETRLEMRLASGFKPAKESFKTRTLIGQVWKCTPCITLPVMFGDNSSLEPPLPISNRAVKRTCANDSVLFVCESRSSPSSYSKKPRQQCRGLFYCLYPAGR</sequence>
<gene>
    <name evidence="1" type="ORF">SI7747_UN020330</name>
</gene>
<comment type="caution">
    <text evidence="1">The sequence shown here is derived from an EMBL/GenBank/DDBJ whole genome shotgun (WGS) entry which is preliminary data.</text>
</comment>
<keyword evidence="2" id="KW-1185">Reference proteome</keyword>
<dbReference type="EMBL" id="CACRZD030000055">
    <property type="protein sequence ID" value="CAA6673972.1"/>
    <property type="molecule type" value="Genomic_DNA"/>
</dbReference>
<evidence type="ECO:0000313" key="1">
    <source>
        <dbReference type="EMBL" id="CAA6673972.1"/>
    </source>
</evidence>
<dbReference type="Proteomes" id="UP001189122">
    <property type="component" value="Unassembled WGS sequence"/>
</dbReference>
<evidence type="ECO:0000313" key="2">
    <source>
        <dbReference type="Proteomes" id="UP001189122"/>
    </source>
</evidence>
<accession>A0ABN7E7Z6</accession>